<keyword evidence="9 13" id="KW-0066">ATP synthesis</keyword>
<comment type="function">
    <text evidence="10 13">F(1)F(0) ATP synthase produces ATP from ADP in the presence of a proton or sodium gradient. F-type ATPases consist of two structural domains, F(1) containing the extramembraneous catalytic core and F(0) containing the membrane proton channel, linked together by a central stalk and a peripheral stalk. During catalysis, ATP synthesis in the catalytic domain of F(1) is coupled via a rotary mechanism of the central stalk subunits to proton translocation.</text>
</comment>
<proteinExistence type="inferred from homology"/>
<evidence type="ECO:0000313" key="14">
    <source>
        <dbReference type="EMBL" id="QDU10730.1"/>
    </source>
</evidence>
<dbReference type="InterPro" id="IPR017707">
    <property type="entry name" value="Alt_ATP_synth_F0_bsu"/>
</dbReference>
<keyword evidence="5 13" id="KW-0375">Hydrogen ion transport</keyword>
<keyword evidence="7 13" id="KW-0406">Ion transport</keyword>
<dbReference type="Pfam" id="PF00213">
    <property type="entry name" value="OSCP"/>
    <property type="match status" value="1"/>
</dbReference>
<evidence type="ECO:0000256" key="3">
    <source>
        <dbReference type="ARBA" id="ARBA00022547"/>
    </source>
</evidence>
<dbReference type="InterPro" id="IPR050059">
    <property type="entry name" value="ATP_synthase_B_chain"/>
</dbReference>
<evidence type="ECO:0000256" key="5">
    <source>
        <dbReference type="ARBA" id="ARBA00022781"/>
    </source>
</evidence>
<dbReference type="NCBIfam" id="TIGR03321">
    <property type="entry name" value="alt_F1F0_F0_B"/>
    <property type="match status" value="1"/>
</dbReference>
<comment type="subcellular location">
    <subcellularLocation>
        <location evidence="13">Cell membrane</location>
        <topology evidence="13">Single-pass membrane protein</topology>
    </subcellularLocation>
    <subcellularLocation>
        <location evidence="12">Endomembrane system</location>
        <topology evidence="12">Single-pass membrane protein</topology>
    </subcellularLocation>
</comment>
<evidence type="ECO:0000256" key="4">
    <source>
        <dbReference type="ARBA" id="ARBA00022692"/>
    </source>
</evidence>
<dbReference type="InterPro" id="IPR002146">
    <property type="entry name" value="ATP_synth_b/b'su_bac/chlpt"/>
</dbReference>
<organism evidence="14 15">
    <name type="scientific">Gimesia aquarii</name>
    <dbReference type="NCBI Taxonomy" id="2527964"/>
    <lineage>
        <taxon>Bacteria</taxon>
        <taxon>Pseudomonadati</taxon>
        <taxon>Planctomycetota</taxon>
        <taxon>Planctomycetia</taxon>
        <taxon>Planctomycetales</taxon>
        <taxon>Planctomycetaceae</taxon>
        <taxon>Gimesia</taxon>
    </lineage>
</organism>
<keyword evidence="2 13" id="KW-0813">Transport</keyword>
<dbReference type="RefSeq" id="WP_145178606.1">
    <property type="nucleotide sequence ID" value="NZ_CP037422.1"/>
</dbReference>
<evidence type="ECO:0000256" key="6">
    <source>
        <dbReference type="ARBA" id="ARBA00022989"/>
    </source>
</evidence>
<feature type="transmembrane region" description="Helical" evidence="13">
    <location>
        <begin position="6"/>
        <end position="27"/>
    </location>
</feature>
<dbReference type="CDD" id="cd06503">
    <property type="entry name" value="ATP-synt_Fo_b"/>
    <property type="match status" value="1"/>
</dbReference>
<evidence type="ECO:0000256" key="9">
    <source>
        <dbReference type="ARBA" id="ARBA00023310"/>
    </source>
</evidence>
<dbReference type="Pfam" id="PF00430">
    <property type="entry name" value="ATP-synt_B"/>
    <property type="match status" value="1"/>
</dbReference>
<gene>
    <name evidence="14" type="primary">atpF_1</name>
    <name evidence="13" type="synonym">atpF</name>
    <name evidence="14" type="ORF">V202x_41420</name>
</gene>
<dbReference type="GO" id="GO:0046933">
    <property type="term" value="F:proton-transporting ATP synthase activity, rotational mechanism"/>
    <property type="evidence" value="ECO:0007669"/>
    <property type="project" value="UniProtKB-UniRule"/>
</dbReference>
<comment type="similarity">
    <text evidence="1 13">Belongs to the ATPase B chain family.</text>
</comment>
<comment type="function">
    <text evidence="11">Component of the F(0) channel, it forms part of the peripheral stalk, linking F(1) to F(0). The b'-subunit is a diverged and duplicated form of b found in plants and photosynthetic bacteria.</text>
</comment>
<evidence type="ECO:0000256" key="10">
    <source>
        <dbReference type="ARBA" id="ARBA00025198"/>
    </source>
</evidence>
<dbReference type="OrthoDB" id="282095at2"/>
<name>A0A517WZP9_9PLAN</name>
<dbReference type="HAMAP" id="MF_01398">
    <property type="entry name" value="ATP_synth_b_bprime"/>
    <property type="match status" value="1"/>
</dbReference>
<evidence type="ECO:0000256" key="1">
    <source>
        <dbReference type="ARBA" id="ARBA00005513"/>
    </source>
</evidence>
<keyword evidence="3 13" id="KW-0138">CF(0)</keyword>
<keyword evidence="6 13" id="KW-1133">Transmembrane helix</keyword>
<dbReference type="PANTHER" id="PTHR33445">
    <property type="entry name" value="ATP SYNTHASE SUBUNIT B', CHLOROPLASTIC"/>
    <property type="match status" value="1"/>
</dbReference>
<evidence type="ECO:0000256" key="8">
    <source>
        <dbReference type="ARBA" id="ARBA00023136"/>
    </source>
</evidence>
<dbReference type="EMBL" id="CP037422">
    <property type="protein sequence ID" value="QDU10730.1"/>
    <property type="molecule type" value="Genomic_DNA"/>
</dbReference>
<evidence type="ECO:0000313" key="15">
    <source>
        <dbReference type="Proteomes" id="UP000318384"/>
    </source>
</evidence>
<comment type="subunit">
    <text evidence="13">F-type ATPases have 2 components, F(1) - the catalytic core - and F(0) - the membrane proton channel. F(1) has five subunits: alpha(3), beta(3), gamma(1), delta(1), epsilon(1). F(0) has three main subunits: a(1), b(2) and c(10-14). The alpha and beta chains form an alternating ring which encloses part of the gamma chain. F(1) is attached to F(0) by a central stalk formed by the gamma and epsilon chains, while a peripheral stalk is formed by the delta and b chains.</text>
</comment>
<sequence>MSIDWFTFIAQILNFLVLVWLLTHFLYTPIINAMSEREKQMATEHEKTLTAQQQAESEAENYQLKTEELAHAKGDLLADAGKEIQHWKEEHLNQARAEVDQAKTEWYRTLSRERHSFIREARLLISNHIQKMSHRILTELADVDIQQQTIEIFLKEIKKIDIQQKQRIISLLDTTKHRVLVESAFALSETDLEKVRTFLHQFLGEDVAIDFRENSELICGMELHVAGYKVAWSIQESLEELEEEFEISLNEEMTLETETDVPTTA</sequence>
<accession>A0A517WZP9</accession>
<keyword evidence="4 13" id="KW-0812">Transmembrane</keyword>
<evidence type="ECO:0000256" key="12">
    <source>
        <dbReference type="ARBA" id="ARBA00037847"/>
    </source>
</evidence>
<evidence type="ECO:0000256" key="11">
    <source>
        <dbReference type="ARBA" id="ARBA00025614"/>
    </source>
</evidence>
<protein>
    <recommendedName>
        <fullName evidence="13">ATP synthase subunit b</fullName>
    </recommendedName>
    <alternativeName>
        <fullName evidence="13">ATP synthase F(0) sector subunit b</fullName>
    </alternativeName>
    <alternativeName>
        <fullName evidence="13">ATPase subunit I</fullName>
    </alternativeName>
    <alternativeName>
        <fullName evidence="13">F-type ATPase subunit b</fullName>
        <shortName evidence="13">F-ATPase subunit b</shortName>
    </alternativeName>
</protein>
<evidence type="ECO:0000256" key="2">
    <source>
        <dbReference type="ARBA" id="ARBA00022448"/>
    </source>
</evidence>
<dbReference type="PANTHER" id="PTHR33445:SF2">
    <property type="entry name" value="ATP SYNTHASE SUBUNIT B', CHLOROPLASTIC"/>
    <property type="match status" value="1"/>
</dbReference>
<keyword evidence="8 13" id="KW-0472">Membrane</keyword>
<evidence type="ECO:0000256" key="7">
    <source>
        <dbReference type="ARBA" id="ARBA00023065"/>
    </source>
</evidence>
<dbReference type="GO" id="GO:0046961">
    <property type="term" value="F:proton-transporting ATPase activity, rotational mechanism"/>
    <property type="evidence" value="ECO:0007669"/>
    <property type="project" value="TreeGrafter"/>
</dbReference>
<dbReference type="GO" id="GO:0045259">
    <property type="term" value="C:proton-transporting ATP synthase complex"/>
    <property type="evidence" value="ECO:0007669"/>
    <property type="project" value="UniProtKB-KW"/>
</dbReference>
<keyword evidence="13" id="KW-1003">Cell membrane</keyword>
<keyword evidence="15" id="KW-1185">Reference proteome</keyword>
<dbReference type="InterPro" id="IPR000711">
    <property type="entry name" value="ATPase_OSCP/dsu"/>
</dbReference>
<evidence type="ECO:0000256" key="13">
    <source>
        <dbReference type="HAMAP-Rule" id="MF_01398"/>
    </source>
</evidence>
<dbReference type="Proteomes" id="UP000318384">
    <property type="component" value="Chromosome"/>
</dbReference>
<dbReference type="GO" id="GO:0012505">
    <property type="term" value="C:endomembrane system"/>
    <property type="evidence" value="ECO:0007669"/>
    <property type="project" value="UniProtKB-SubCell"/>
</dbReference>
<dbReference type="AlphaFoldDB" id="A0A517WZP9"/>
<dbReference type="GO" id="GO:0005886">
    <property type="term" value="C:plasma membrane"/>
    <property type="evidence" value="ECO:0007669"/>
    <property type="project" value="UniProtKB-SubCell"/>
</dbReference>
<reference evidence="14 15" key="1">
    <citation type="submission" date="2019-03" db="EMBL/GenBank/DDBJ databases">
        <title>Deep-cultivation of Planctomycetes and their phenomic and genomic characterization uncovers novel biology.</title>
        <authorList>
            <person name="Wiegand S."/>
            <person name="Jogler M."/>
            <person name="Boedeker C."/>
            <person name="Pinto D."/>
            <person name="Vollmers J."/>
            <person name="Rivas-Marin E."/>
            <person name="Kohn T."/>
            <person name="Peeters S.H."/>
            <person name="Heuer A."/>
            <person name="Rast P."/>
            <person name="Oberbeckmann S."/>
            <person name="Bunk B."/>
            <person name="Jeske O."/>
            <person name="Meyerdierks A."/>
            <person name="Storesund J.E."/>
            <person name="Kallscheuer N."/>
            <person name="Luecker S."/>
            <person name="Lage O.M."/>
            <person name="Pohl T."/>
            <person name="Merkel B.J."/>
            <person name="Hornburger P."/>
            <person name="Mueller R.-W."/>
            <person name="Bruemmer F."/>
            <person name="Labrenz M."/>
            <person name="Spormann A.M."/>
            <person name="Op den Camp H."/>
            <person name="Overmann J."/>
            <person name="Amann R."/>
            <person name="Jetten M.S.M."/>
            <person name="Mascher T."/>
            <person name="Medema M.H."/>
            <person name="Devos D.P."/>
            <person name="Kaster A.-K."/>
            <person name="Ovreas L."/>
            <person name="Rohde M."/>
            <person name="Galperin M.Y."/>
            <person name="Jogler C."/>
        </authorList>
    </citation>
    <scope>NUCLEOTIDE SEQUENCE [LARGE SCALE GENOMIC DNA]</scope>
    <source>
        <strain evidence="14 15">V202</strain>
    </source>
</reference>